<dbReference type="EnsemblMetazoa" id="PPA43436.1">
    <property type="protein sequence ID" value="PPA43436.1"/>
    <property type="gene ID" value="WBGene00281805"/>
</dbReference>
<dbReference type="Proteomes" id="UP000005239">
    <property type="component" value="Unassembled WGS sequence"/>
</dbReference>
<reference evidence="1" key="2">
    <citation type="submission" date="2022-06" db="UniProtKB">
        <authorList>
            <consortium name="EnsemblMetazoa"/>
        </authorList>
    </citation>
    <scope>IDENTIFICATION</scope>
    <source>
        <strain evidence="1">PS312</strain>
    </source>
</reference>
<evidence type="ECO:0000313" key="2">
    <source>
        <dbReference type="Proteomes" id="UP000005239"/>
    </source>
</evidence>
<gene>
    <name evidence="1" type="primary">WBGene00281805</name>
</gene>
<sequence>MGKKDLPQAGEGIDDPFPQLGSASCARKPLNRACNGQNCIDQHIFCNESKLSDEDYLSNLPDDCLLSIFSYFDHDDLDVLVAVSQKLHLFSKLSRGKVMKVPAVALNIDKLDEYTDSARITAYVNNSLVLLGMYNIEEQWWTVGKEIKTTREKVDKISTTVENLNIQPKLTDCEVPQRLTYLVDRFDFKRVAIYSIVVNDPIMIHRQKILCHHPHLAIDGRNPVTRFSEFE</sequence>
<organism evidence="1 2">
    <name type="scientific">Pristionchus pacificus</name>
    <name type="common">Parasitic nematode worm</name>
    <dbReference type="NCBI Taxonomy" id="54126"/>
    <lineage>
        <taxon>Eukaryota</taxon>
        <taxon>Metazoa</taxon>
        <taxon>Ecdysozoa</taxon>
        <taxon>Nematoda</taxon>
        <taxon>Chromadorea</taxon>
        <taxon>Rhabditida</taxon>
        <taxon>Rhabditina</taxon>
        <taxon>Diplogasteromorpha</taxon>
        <taxon>Diplogasteroidea</taxon>
        <taxon>Neodiplogasteridae</taxon>
        <taxon>Pristionchus</taxon>
    </lineage>
</organism>
<accession>A0A8R1UXZ2</accession>
<accession>A0A2A6BV43</accession>
<proteinExistence type="predicted"/>
<dbReference type="PROSITE" id="PS50181">
    <property type="entry name" value="FBOX"/>
    <property type="match status" value="1"/>
</dbReference>
<evidence type="ECO:0000313" key="1">
    <source>
        <dbReference type="EnsemblMetazoa" id="PPA43436.1"/>
    </source>
</evidence>
<dbReference type="InterPro" id="IPR001810">
    <property type="entry name" value="F-box_dom"/>
</dbReference>
<dbReference type="InterPro" id="IPR036047">
    <property type="entry name" value="F-box-like_dom_sf"/>
</dbReference>
<dbReference type="Pfam" id="PF00646">
    <property type="entry name" value="F-box"/>
    <property type="match status" value="1"/>
</dbReference>
<name>A0A2A6BV43_PRIPA</name>
<dbReference type="AlphaFoldDB" id="A0A2A6BV43"/>
<keyword evidence="2" id="KW-1185">Reference proteome</keyword>
<protein>
    <submittedName>
        <fullName evidence="1">F-box domain-containing protein</fullName>
    </submittedName>
</protein>
<reference evidence="2" key="1">
    <citation type="journal article" date="2008" name="Nat. Genet.">
        <title>The Pristionchus pacificus genome provides a unique perspective on nematode lifestyle and parasitism.</title>
        <authorList>
            <person name="Dieterich C."/>
            <person name="Clifton S.W."/>
            <person name="Schuster L.N."/>
            <person name="Chinwalla A."/>
            <person name="Delehaunty K."/>
            <person name="Dinkelacker I."/>
            <person name="Fulton L."/>
            <person name="Fulton R."/>
            <person name="Godfrey J."/>
            <person name="Minx P."/>
            <person name="Mitreva M."/>
            <person name="Roeseler W."/>
            <person name="Tian H."/>
            <person name="Witte H."/>
            <person name="Yang S.P."/>
            <person name="Wilson R.K."/>
            <person name="Sommer R.J."/>
        </authorList>
    </citation>
    <scope>NUCLEOTIDE SEQUENCE [LARGE SCALE GENOMIC DNA]</scope>
    <source>
        <strain evidence="2">PS312</strain>
    </source>
</reference>
<dbReference type="CDD" id="cd09917">
    <property type="entry name" value="F-box_SF"/>
    <property type="match status" value="1"/>
</dbReference>
<dbReference type="SUPFAM" id="SSF81383">
    <property type="entry name" value="F-box domain"/>
    <property type="match status" value="1"/>
</dbReference>